<evidence type="ECO:0000256" key="5">
    <source>
        <dbReference type="ARBA" id="ARBA00038437"/>
    </source>
</evidence>
<dbReference type="EC" id="3.6.4.13" evidence="12"/>
<evidence type="ECO:0000256" key="2">
    <source>
        <dbReference type="ARBA" id="ARBA00022801"/>
    </source>
</evidence>
<gene>
    <name evidence="12" type="ORF">A7A08_02504</name>
</gene>
<dbReference type="Pfam" id="PF00271">
    <property type="entry name" value="Helicase_C"/>
    <property type="match status" value="1"/>
</dbReference>
<protein>
    <submittedName>
        <fullName evidence="12">ATP-dependent RNA helicase RhlE</fullName>
        <ecNumber evidence="12">3.6.4.13</ecNumber>
    </submittedName>
</protein>
<dbReference type="InterPro" id="IPR011545">
    <property type="entry name" value="DEAD/DEAH_box_helicase_dom"/>
</dbReference>
<dbReference type="InterPro" id="IPR014001">
    <property type="entry name" value="Helicase_ATP-bd"/>
</dbReference>
<dbReference type="SMART" id="SM00490">
    <property type="entry name" value="HELICc"/>
    <property type="match status" value="1"/>
</dbReference>
<feature type="compositionally biased region" description="Basic and acidic residues" evidence="8">
    <location>
        <begin position="450"/>
        <end position="460"/>
    </location>
</feature>
<comment type="caution">
    <text evidence="12">The sequence shown here is derived from an EMBL/GenBank/DDBJ whole genome shotgun (WGS) entry which is preliminary data.</text>
</comment>
<keyword evidence="13" id="KW-1185">Reference proteome</keyword>
<feature type="domain" description="Helicase ATP-binding" evidence="9">
    <location>
        <begin position="49"/>
        <end position="224"/>
    </location>
</feature>
<dbReference type="GO" id="GO:0003724">
    <property type="term" value="F:RNA helicase activity"/>
    <property type="evidence" value="ECO:0007669"/>
    <property type="project" value="UniProtKB-EC"/>
</dbReference>
<dbReference type="PROSITE" id="PS51194">
    <property type="entry name" value="HELICASE_CTER"/>
    <property type="match status" value="1"/>
</dbReference>
<sequence>MREHAGASRCTKDILVTNTFDDLGLAEPLRLAVKAEKYTTPTPIQTKAIPAILDGGDLLAVADTGSGKTAAFSLPLLHRLAADRGPRTPGAPRALILAPTRELAAQIGESIDAYGRGLKLRSTIISGGVGYGQQFKALKGNVDILVATPGRLLELMTRSRIRLDRVSMLVLDEADRMLDMGFVREVRKIAAACPKQRQTLLFSATMPPPIATLAKELLHDALRIDVAPRKVETRKIEQRVYFVGAADKKTLLLDLVNGPDVGQAIVFTRTKRGADRIYRHLVQEGVTAEALHGNKAQNARVKALNGFRGGKIRILVATDIAARGIDVPGLSHVINFDMPNEPESYVHRIGRTGRAGAQGIAMSFCDTSEGAYLKAIERLTRTELEVSDHPFALAPSDVMRQQPKSKAKSGPKSKSGRPKRKFGGRPVSKGRGRYRGDRPNGAPGAAARMSSERIQSEHAI</sequence>
<comment type="similarity">
    <text evidence="5 7">Belongs to the DEAD box helicase family.</text>
</comment>
<evidence type="ECO:0000313" key="12">
    <source>
        <dbReference type="EMBL" id="ODA66736.1"/>
    </source>
</evidence>
<organism evidence="12 13">
    <name type="scientific">Methyloligella halotolerans</name>
    <dbReference type="NCBI Taxonomy" id="1177755"/>
    <lineage>
        <taxon>Bacteria</taxon>
        <taxon>Pseudomonadati</taxon>
        <taxon>Pseudomonadota</taxon>
        <taxon>Alphaproteobacteria</taxon>
        <taxon>Hyphomicrobiales</taxon>
        <taxon>Hyphomicrobiaceae</taxon>
        <taxon>Methyloligella</taxon>
    </lineage>
</organism>
<dbReference type="GO" id="GO:0005524">
    <property type="term" value="F:ATP binding"/>
    <property type="evidence" value="ECO:0007669"/>
    <property type="project" value="UniProtKB-KW"/>
</dbReference>
<evidence type="ECO:0000259" key="10">
    <source>
        <dbReference type="PROSITE" id="PS51194"/>
    </source>
</evidence>
<evidence type="ECO:0000256" key="4">
    <source>
        <dbReference type="ARBA" id="ARBA00022840"/>
    </source>
</evidence>
<dbReference type="InterPro" id="IPR050079">
    <property type="entry name" value="DEAD_box_RNA_helicase"/>
</dbReference>
<evidence type="ECO:0000256" key="1">
    <source>
        <dbReference type="ARBA" id="ARBA00022741"/>
    </source>
</evidence>
<feature type="domain" description="Helicase C-terminal" evidence="10">
    <location>
        <begin position="247"/>
        <end position="399"/>
    </location>
</feature>
<dbReference type="OrthoDB" id="9805696at2"/>
<keyword evidence="4 7" id="KW-0067">ATP-binding</keyword>
<feature type="short sequence motif" description="Q motif" evidence="6">
    <location>
        <begin position="18"/>
        <end position="46"/>
    </location>
</feature>
<dbReference type="InterPro" id="IPR027417">
    <property type="entry name" value="P-loop_NTPase"/>
</dbReference>
<dbReference type="GO" id="GO:0003676">
    <property type="term" value="F:nucleic acid binding"/>
    <property type="evidence" value="ECO:0007669"/>
    <property type="project" value="InterPro"/>
</dbReference>
<dbReference type="InterPro" id="IPR001650">
    <property type="entry name" value="Helicase_C-like"/>
</dbReference>
<evidence type="ECO:0000259" key="9">
    <source>
        <dbReference type="PROSITE" id="PS51192"/>
    </source>
</evidence>
<dbReference type="SUPFAM" id="SSF52540">
    <property type="entry name" value="P-loop containing nucleoside triphosphate hydrolases"/>
    <property type="match status" value="2"/>
</dbReference>
<dbReference type="PATRIC" id="fig|1177755.3.peg.2526"/>
<dbReference type="Gene3D" id="3.40.50.300">
    <property type="entry name" value="P-loop containing nucleotide triphosphate hydrolases"/>
    <property type="match status" value="2"/>
</dbReference>
<evidence type="ECO:0000313" key="13">
    <source>
        <dbReference type="Proteomes" id="UP000095087"/>
    </source>
</evidence>
<dbReference type="InterPro" id="IPR014014">
    <property type="entry name" value="RNA_helicase_DEAD_Q_motif"/>
</dbReference>
<dbReference type="PROSITE" id="PS51195">
    <property type="entry name" value="Q_MOTIF"/>
    <property type="match status" value="1"/>
</dbReference>
<dbReference type="AlphaFoldDB" id="A0A1E2RWU3"/>
<name>A0A1E2RWU3_9HYPH</name>
<dbReference type="PANTHER" id="PTHR47959">
    <property type="entry name" value="ATP-DEPENDENT RNA HELICASE RHLE-RELATED"/>
    <property type="match status" value="1"/>
</dbReference>
<proteinExistence type="inferred from homology"/>
<feature type="region of interest" description="Disordered" evidence="8">
    <location>
        <begin position="392"/>
        <end position="460"/>
    </location>
</feature>
<evidence type="ECO:0000256" key="6">
    <source>
        <dbReference type="PROSITE-ProRule" id="PRU00552"/>
    </source>
</evidence>
<dbReference type="STRING" id="1177755.A7A08_02504"/>
<dbReference type="SMART" id="SM00487">
    <property type="entry name" value="DEXDc"/>
    <property type="match status" value="1"/>
</dbReference>
<dbReference type="PANTHER" id="PTHR47959:SF13">
    <property type="entry name" value="ATP-DEPENDENT RNA HELICASE RHLE"/>
    <property type="match status" value="1"/>
</dbReference>
<evidence type="ECO:0000256" key="8">
    <source>
        <dbReference type="SAM" id="MobiDB-lite"/>
    </source>
</evidence>
<dbReference type="EMBL" id="MASI01000006">
    <property type="protein sequence ID" value="ODA66736.1"/>
    <property type="molecule type" value="Genomic_DNA"/>
</dbReference>
<dbReference type="InterPro" id="IPR044742">
    <property type="entry name" value="DEAD/DEAH_RhlB"/>
</dbReference>
<evidence type="ECO:0000256" key="7">
    <source>
        <dbReference type="RuleBase" id="RU000492"/>
    </source>
</evidence>
<dbReference type="PROSITE" id="PS00039">
    <property type="entry name" value="DEAD_ATP_HELICASE"/>
    <property type="match status" value="1"/>
</dbReference>
<dbReference type="CDD" id="cd00268">
    <property type="entry name" value="DEADc"/>
    <property type="match status" value="1"/>
</dbReference>
<dbReference type="GO" id="GO:0005829">
    <property type="term" value="C:cytosol"/>
    <property type="evidence" value="ECO:0007669"/>
    <property type="project" value="TreeGrafter"/>
</dbReference>
<dbReference type="Pfam" id="PF00270">
    <property type="entry name" value="DEAD"/>
    <property type="match status" value="1"/>
</dbReference>
<accession>A0A1E2RWU3</accession>
<dbReference type="PROSITE" id="PS51192">
    <property type="entry name" value="HELICASE_ATP_BIND_1"/>
    <property type="match status" value="1"/>
</dbReference>
<evidence type="ECO:0000256" key="3">
    <source>
        <dbReference type="ARBA" id="ARBA00022806"/>
    </source>
</evidence>
<dbReference type="Proteomes" id="UP000095087">
    <property type="component" value="Unassembled WGS sequence"/>
</dbReference>
<evidence type="ECO:0000259" key="11">
    <source>
        <dbReference type="PROSITE" id="PS51195"/>
    </source>
</evidence>
<keyword evidence="3 7" id="KW-0347">Helicase</keyword>
<feature type="domain" description="DEAD-box RNA helicase Q" evidence="11">
    <location>
        <begin position="18"/>
        <end position="46"/>
    </location>
</feature>
<reference evidence="12 13" key="1">
    <citation type="submission" date="2016-07" db="EMBL/GenBank/DDBJ databases">
        <title>Draft genome sequence of Methyloligella halotolerans C2T (VKM B-2706T=CCUG 61687T=DSM 25045T), a halotolerant polyhydroxybutyrate accumulating methylotroph.</title>
        <authorList>
            <person name="Vasilenko O.V."/>
            <person name="Doronina N.V."/>
            <person name="Poroshina M.N."/>
            <person name="Tarlachkov S.V."/>
            <person name="Trotsenko Y.A."/>
        </authorList>
    </citation>
    <scope>NUCLEOTIDE SEQUENCE [LARGE SCALE GENOMIC DNA]</scope>
    <source>
        <strain evidence="12 13">VKM B-2706</strain>
    </source>
</reference>
<feature type="compositionally biased region" description="Basic residues" evidence="8">
    <location>
        <begin position="403"/>
        <end position="433"/>
    </location>
</feature>
<keyword evidence="2 7" id="KW-0378">Hydrolase</keyword>
<dbReference type="CDD" id="cd18787">
    <property type="entry name" value="SF2_C_DEAD"/>
    <property type="match status" value="1"/>
</dbReference>
<dbReference type="GO" id="GO:0016787">
    <property type="term" value="F:hydrolase activity"/>
    <property type="evidence" value="ECO:0007669"/>
    <property type="project" value="UniProtKB-KW"/>
</dbReference>
<keyword evidence="1 7" id="KW-0547">Nucleotide-binding</keyword>
<dbReference type="InterPro" id="IPR000629">
    <property type="entry name" value="RNA-helicase_DEAD-box_CS"/>
</dbReference>